<gene>
    <name evidence="1" type="ORF">ARMSODRAFT_560653</name>
</gene>
<dbReference type="AlphaFoldDB" id="A0A2H3BFZ2"/>
<keyword evidence="2" id="KW-1185">Reference proteome</keyword>
<sequence>MDKRLAQLERCKVCEILITISNRMKAIRGHGPVPPCSRAGFGGFAVVRFIAQRSSLHYRIHSLSDPCDTVPAFIHTARQQACVSKMISFVTQFLPVSPLVRIKPQRASQKTRSPLVSSSTAITGIVCGEGSLA</sequence>
<accession>A0A2H3BFZ2</accession>
<reference evidence="2" key="1">
    <citation type="journal article" date="2017" name="Nat. Ecol. Evol.">
        <title>Genome expansion and lineage-specific genetic innovations in the forest pathogenic fungi Armillaria.</title>
        <authorList>
            <person name="Sipos G."/>
            <person name="Prasanna A.N."/>
            <person name="Walter M.C."/>
            <person name="O'Connor E."/>
            <person name="Balint B."/>
            <person name="Krizsan K."/>
            <person name="Kiss B."/>
            <person name="Hess J."/>
            <person name="Varga T."/>
            <person name="Slot J."/>
            <person name="Riley R."/>
            <person name="Boka B."/>
            <person name="Rigling D."/>
            <person name="Barry K."/>
            <person name="Lee J."/>
            <person name="Mihaltcheva S."/>
            <person name="LaButti K."/>
            <person name="Lipzen A."/>
            <person name="Waldron R."/>
            <person name="Moloney N.M."/>
            <person name="Sperisen C."/>
            <person name="Kredics L."/>
            <person name="Vagvoelgyi C."/>
            <person name="Patrignani A."/>
            <person name="Fitzpatrick D."/>
            <person name="Nagy I."/>
            <person name="Doyle S."/>
            <person name="Anderson J.B."/>
            <person name="Grigoriev I.V."/>
            <person name="Gueldener U."/>
            <person name="Muensterkoetter M."/>
            <person name="Nagy L.G."/>
        </authorList>
    </citation>
    <scope>NUCLEOTIDE SEQUENCE [LARGE SCALE GENOMIC DNA]</scope>
    <source>
        <strain evidence="2">28-4</strain>
    </source>
</reference>
<evidence type="ECO:0000313" key="2">
    <source>
        <dbReference type="Proteomes" id="UP000218334"/>
    </source>
</evidence>
<name>A0A2H3BFZ2_9AGAR</name>
<organism evidence="1 2">
    <name type="scientific">Armillaria solidipes</name>
    <dbReference type="NCBI Taxonomy" id="1076256"/>
    <lineage>
        <taxon>Eukaryota</taxon>
        <taxon>Fungi</taxon>
        <taxon>Dikarya</taxon>
        <taxon>Basidiomycota</taxon>
        <taxon>Agaricomycotina</taxon>
        <taxon>Agaricomycetes</taxon>
        <taxon>Agaricomycetidae</taxon>
        <taxon>Agaricales</taxon>
        <taxon>Marasmiineae</taxon>
        <taxon>Physalacriaceae</taxon>
        <taxon>Armillaria</taxon>
    </lineage>
</organism>
<dbReference type="EMBL" id="KZ293463">
    <property type="protein sequence ID" value="PBK62753.1"/>
    <property type="molecule type" value="Genomic_DNA"/>
</dbReference>
<proteinExistence type="predicted"/>
<evidence type="ECO:0000313" key="1">
    <source>
        <dbReference type="EMBL" id="PBK62753.1"/>
    </source>
</evidence>
<dbReference type="Proteomes" id="UP000218334">
    <property type="component" value="Unassembled WGS sequence"/>
</dbReference>
<protein>
    <submittedName>
        <fullName evidence="1">Uncharacterized protein</fullName>
    </submittedName>
</protein>